<keyword evidence="1" id="KW-1133">Transmembrane helix</keyword>
<keyword evidence="1" id="KW-0472">Membrane</keyword>
<keyword evidence="4" id="KW-1185">Reference proteome</keyword>
<gene>
    <name evidence="2" type="ORF">BCF38_102403</name>
    <name evidence="3" type="ORF">SAMN05421539_102403</name>
</gene>
<reference evidence="2 4" key="2">
    <citation type="submission" date="2018-03" db="EMBL/GenBank/DDBJ databases">
        <title>Genomic Encyclopedia of Archaeal and Bacterial Type Strains, Phase II (KMG-II): from individual species to whole genera.</title>
        <authorList>
            <person name="Goeker M."/>
        </authorList>
    </citation>
    <scope>NUCLEOTIDE SEQUENCE [LARGE SCALE GENOMIC DNA]</scope>
    <source>
        <strain evidence="2 4">DSM 25227</strain>
    </source>
</reference>
<name>A0A2Y9C5M2_9RHOB</name>
<dbReference type="Proteomes" id="UP000245839">
    <property type="component" value="Unassembled WGS sequence"/>
</dbReference>
<organism evidence="3 5">
    <name type="scientific">Jannaschia seohaensis</name>
    <dbReference type="NCBI Taxonomy" id="475081"/>
    <lineage>
        <taxon>Bacteria</taxon>
        <taxon>Pseudomonadati</taxon>
        <taxon>Pseudomonadota</taxon>
        <taxon>Alphaproteobacteria</taxon>
        <taxon>Rhodobacterales</taxon>
        <taxon>Roseobacteraceae</taxon>
        <taxon>Jannaschia</taxon>
    </lineage>
</organism>
<evidence type="ECO:0000313" key="5">
    <source>
        <dbReference type="Proteomes" id="UP000251571"/>
    </source>
</evidence>
<reference evidence="3 5" key="1">
    <citation type="submission" date="2016-10" db="EMBL/GenBank/DDBJ databases">
        <authorList>
            <person name="Cai Z."/>
        </authorList>
    </citation>
    <scope>NUCLEOTIDE SEQUENCE [LARGE SCALE GENOMIC DNA]</scope>
    <source>
        <strain evidence="3 5">DSM 25227</strain>
    </source>
</reference>
<feature type="transmembrane region" description="Helical" evidence="1">
    <location>
        <begin position="34"/>
        <end position="51"/>
    </location>
</feature>
<dbReference type="EMBL" id="QGDJ01000002">
    <property type="protein sequence ID" value="PWJ21153.1"/>
    <property type="molecule type" value="Genomic_DNA"/>
</dbReference>
<keyword evidence="1" id="KW-0812">Transmembrane</keyword>
<accession>A0A2Y9C5M2</accession>
<evidence type="ECO:0000313" key="4">
    <source>
        <dbReference type="Proteomes" id="UP000245839"/>
    </source>
</evidence>
<protein>
    <submittedName>
        <fullName evidence="3">Uncharacterized protein</fullName>
    </submittedName>
</protein>
<sequence length="70" mass="7468">MPLDRLVLIIVIVLIAALATVGLGALVVSATAVPLGWLGLIPATLAAYIGWRVLSDRLRSAADDHYDRME</sequence>
<dbReference type="OrthoDB" id="7869911at2"/>
<proteinExistence type="predicted"/>
<feature type="transmembrane region" description="Helical" evidence="1">
    <location>
        <begin position="7"/>
        <end position="28"/>
    </location>
</feature>
<evidence type="ECO:0000313" key="2">
    <source>
        <dbReference type="EMBL" id="PWJ21153.1"/>
    </source>
</evidence>
<evidence type="ECO:0000256" key="1">
    <source>
        <dbReference type="SAM" id="Phobius"/>
    </source>
</evidence>
<dbReference type="EMBL" id="UETC01000002">
    <property type="protein sequence ID" value="SSA41563.1"/>
    <property type="molecule type" value="Genomic_DNA"/>
</dbReference>
<dbReference type="Proteomes" id="UP000251571">
    <property type="component" value="Unassembled WGS sequence"/>
</dbReference>
<evidence type="ECO:0000313" key="3">
    <source>
        <dbReference type="EMBL" id="SSA41563.1"/>
    </source>
</evidence>
<dbReference type="AlphaFoldDB" id="A0A2Y9C5M2"/>
<dbReference type="RefSeq" id="WP_109563494.1">
    <property type="nucleotide sequence ID" value="NZ_QGDJ01000002.1"/>
</dbReference>